<dbReference type="PANTHER" id="PTHR33909:SF1">
    <property type="entry name" value="SEC TRANSLOCON ACCESSORY COMPLEX SUBUNIT YAJC"/>
    <property type="match status" value="1"/>
</dbReference>
<evidence type="ECO:0000256" key="10">
    <source>
        <dbReference type="SAM" id="Phobius"/>
    </source>
</evidence>
<feature type="transmembrane region" description="Helical" evidence="10">
    <location>
        <begin position="20"/>
        <end position="39"/>
    </location>
</feature>
<evidence type="ECO:0000256" key="8">
    <source>
        <dbReference type="ARBA" id="ARBA00023010"/>
    </source>
</evidence>
<dbReference type="SMART" id="SM01323">
    <property type="entry name" value="YajC"/>
    <property type="match status" value="1"/>
</dbReference>
<dbReference type="NCBIfam" id="TIGR00739">
    <property type="entry name" value="yajC"/>
    <property type="match status" value="1"/>
</dbReference>
<keyword evidence="7 10" id="KW-1133">Transmembrane helix</keyword>
<evidence type="ECO:0000256" key="3">
    <source>
        <dbReference type="ARBA" id="ARBA00022448"/>
    </source>
</evidence>
<evidence type="ECO:0000256" key="7">
    <source>
        <dbReference type="ARBA" id="ARBA00022989"/>
    </source>
</evidence>
<evidence type="ECO:0000313" key="12">
    <source>
        <dbReference type="Proteomes" id="UP000178526"/>
    </source>
</evidence>
<keyword evidence="5 10" id="KW-0812">Transmembrane</keyword>
<evidence type="ECO:0000256" key="9">
    <source>
        <dbReference type="ARBA" id="ARBA00023136"/>
    </source>
</evidence>
<evidence type="ECO:0000256" key="6">
    <source>
        <dbReference type="ARBA" id="ARBA00022927"/>
    </source>
</evidence>
<keyword evidence="4" id="KW-1003">Cell membrane</keyword>
<keyword evidence="3" id="KW-0813">Transport</keyword>
<keyword evidence="6" id="KW-0653">Protein transport</keyword>
<dbReference type="Proteomes" id="UP000178526">
    <property type="component" value="Unassembled WGS sequence"/>
</dbReference>
<dbReference type="Pfam" id="PF02699">
    <property type="entry name" value="YajC"/>
    <property type="match status" value="1"/>
</dbReference>
<dbReference type="GO" id="GO:0015031">
    <property type="term" value="P:protein transport"/>
    <property type="evidence" value="ECO:0007669"/>
    <property type="project" value="UniProtKB-KW"/>
</dbReference>
<name>A0A1F7RDE1_9BACT</name>
<keyword evidence="9 10" id="KW-0472">Membrane</keyword>
<organism evidence="11 12">
    <name type="scientific">Candidatus Schekmanbacteria bacterium GWA2_38_11</name>
    <dbReference type="NCBI Taxonomy" id="1817876"/>
    <lineage>
        <taxon>Bacteria</taxon>
        <taxon>Candidatus Schekmaniibacteriota</taxon>
    </lineage>
</organism>
<reference evidence="11 12" key="1">
    <citation type="journal article" date="2016" name="Nat. Commun.">
        <title>Thousands of microbial genomes shed light on interconnected biogeochemical processes in an aquifer system.</title>
        <authorList>
            <person name="Anantharaman K."/>
            <person name="Brown C.T."/>
            <person name="Hug L.A."/>
            <person name="Sharon I."/>
            <person name="Castelle C.J."/>
            <person name="Probst A.J."/>
            <person name="Thomas B.C."/>
            <person name="Singh A."/>
            <person name="Wilkins M.J."/>
            <person name="Karaoz U."/>
            <person name="Brodie E.L."/>
            <person name="Williams K.H."/>
            <person name="Hubbard S.S."/>
            <person name="Banfield J.F."/>
        </authorList>
    </citation>
    <scope>NUCLEOTIDE SEQUENCE [LARGE SCALE GENOMIC DNA]</scope>
</reference>
<dbReference type="PANTHER" id="PTHR33909">
    <property type="entry name" value="SEC TRANSLOCON ACCESSORY COMPLEX SUBUNIT YAJC"/>
    <property type="match status" value="1"/>
</dbReference>
<dbReference type="GO" id="GO:0005886">
    <property type="term" value="C:plasma membrane"/>
    <property type="evidence" value="ECO:0007669"/>
    <property type="project" value="UniProtKB-SubCell"/>
</dbReference>
<proteinExistence type="inferred from homology"/>
<accession>A0A1F7RDE1</accession>
<evidence type="ECO:0000313" key="11">
    <source>
        <dbReference type="EMBL" id="OGL39583.1"/>
    </source>
</evidence>
<dbReference type="PRINTS" id="PR01853">
    <property type="entry name" value="YAJCTRNLCASE"/>
</dbReference>
<gene>
    <name evidence="11" type="ORF">A2042_07570</name>
</gene>
<protein>
    <submittedName>
        <fullName evidence="11">Preprotein translocase subunit YajC</fullName>
    </submittedName>
</protein>
<evidence type="ECO:0000256" key="4">
    <source>
        <dbReference type="ARBA" id="ARBA00022475"/>
    </source>
</evidence>
<evidence type="ECO:0000256" key="2">
    <source>
        <dbReference type="ARBA" id="ARBA00006742"/>
    </source>
</evidence>
<comment type="similarity">
    <text evidence="2">Belongs to the YajC family.</text>
</comment>
<comment type="caution">
    <text evidence="11">The sequence shown here is derived from an EMBL/GenBank/DDBJ whole genome shotgun (WGS) entry which is preliminary data.</text>
</comment>
<dbReference type="InterPro" id="IPR003849">
    <property type="entry name" value="Preprotein_translocase_YajC"/>
</dbReference>
<dbReference type="AlphaFoldDB" id="A0A1F7RDE1"/>
<evidence type="ECO:0000256" key="5">
    <source>
        <dbReference type="ARBA" id="ARBA00022692"/>
    </source>
</evidence>
<comment type="subcellular location">
    <subcellularLocation>
        <location evidence="1">Cell membrane</location>
        <topology evidence="1">Single-pass membrane protein</topology>
    </subcellularLocation>
</comment>
<evidence type="ECO:0000256" key="1">
    <source>
        <dbReference type="ARBA" id="ARBA00004162"/>
    </source>
</evidence>
<keyword evidence="8" id="KW-0811">Translocation</keyword>
<dbReference type="EMBL" id="MGDB01000115">
    <property type="protein sequence ID" value="OGL39583.1"/>
    <property type="molecule type" value="Genomic_DNA"/>
</dbReference>
<sequence length="109" mass="12203">MFGIAYAMAPASQQQNPGSNYAFIIMMLVIFGLFYLLMLRPQQKEQKKHKEMLSNIARGDKVLTKGGIYGIVVQTKDDILVVKIADNVKVEVARSAIATVIKETEEEKK</sequence>